<dbReference type="Pfam" id="PF12796">
    <property type="entry name" value="Ank_2"/>
    <property type="match status" value="4"/>
</dbReference>
<sequence length="1355" mass="151650">MDMDILHFVVAFLTSALLYSESNCRELNGYKFPVFTTEFCPRNISEWNKRASAFNCTVGSTYACFPNNNISELIEFCFPLQTIPISKGVCVFLSEGSTLEIHNCKTFSYGCPDRYYSGSTIYNYPSCVSIGNGCFLAEPSCKSTTTSTTTSFIPGITTTQRITTQHTEEWPYIITFVTLFFILISLFGVYFKIKKKLKRGVAKNDHGDLHVERRPLLKLEDNEINVVEDKGIDNYIFEKWQEEDELFFATNASREVERMLHDKNLVVVAGHPGCGKSTIIQHVALGYRKRGWMVKPVFVVEEIIEACALNKRVSNKTLFVFNDPIGKDFVDDILCRSWKKFEEKLNLFLRSVKLLVTCRKSILHDVRVNRLFLLKEESIVCIVDENQNKLNDQEKKEIFKKHNPNTDLNVMVLNDILKIETYFPLLCKLFVDDSKGALDQRIFFREPKEVYETEINNLKIVDKEKYCGLVCLVLFDNEICSDDLTKKIKLFKTCLRLCNLPEFTSPVTITHNLELLIGLFVTKIGKSYQFANDFVKEVTTLVLGADYPTETIMYANIGFLRRNVKLGNCFDLTDSCIITLSWNHLVDRFFQEMFKDRFMEVILNPCLRNENITNGFIRKLKDCPKKMQLMIKEIQIKFPKHEQDCANKKQCLSILTFLNLKRNISPLFALISLGHNRLALFCLRALKQAQQNFRNENLFLAVCCNGSTDLFNMFSKEEKCMETRWGSLNPIDILSAFHNYEHLNELLKMNKNEHGIKNKVDDITTLTLTIYGNSQRSLEQVENCQQSRRDKTIQVLLDNRYEVNGFSRKGIIPLCSACKQECDSTEQLLWINGANVELCNNHEASPLSSACENGYDSTVKLLVKYGADVNLCNNGGYSPLYRACKNGCESTVRLLLDYGAKVNVCTKEGKSPLSTASENGYDSTVQLLLTYGADVNLCNNGGYSPLYRACENGCESTVRLLLKNGAEVNLCTKDGNSPLSTACENGYYSTVLLDDKGEPNHLFKASEKGHASIARLLLNNGADVNLCNKDGYSPLFKGSANGHDSIVQLLLNNGADVNLCNEDGCSPLFIGSENGHDSIVQLLLKYGADVNLCNKDKYSPLAKGCENAHTIIVQLLLKNGADVNLCNKDGYSPLVKGSENGHDNIVQLLLNNGADVNLCNKDGYSPLFKGSANGHDSIVQLLLNNGADVNLCNKDGYSPLFKGSENGHDNIVQLLLKNGADVNLCNKDGSSPLFKGSENGHDIIVHLLLKNGADVNLCNEDGSSPLFKGSENGHDSIVQLLLKNGADVNLCNKDGSSPLFKGSENGHDIIVHLLLKNGADVNLCNKEGISPLMIARGNRHESTVQILLDYGAAKI</sequence>
<evidence type="ECO:0000256" key="2">
    <source>
        <dbReference type="ARBA" id="ARBA00023043"/>
    </source>
</evidence>
<dbReference type="GeneID" id="111099549"/>
<dbReference type="PROSITE" id="PS50297">
    <property type="entry name" value="ANK_REP_REGION"/>
    <property type="match status" value="14"/>
</dbReference>
<dbReference type="Pfam" id="PF13637">
    <property type="entry name" value="Ank_4"/>
    <property type="match status" value="1"/>
</dbReference>
<dbReference type="PANTHER" id="PTHR24198:SF165">
    <property type="entry name" value="ANKYRIN REPEAT-CONTAINING PROTEIN-RELATED"/>
    <property type="match status" value="1"/>
</dbReference>
<feature type="repeat" description="ANK" evidence="3">
    <location>
        <begin position="1294"/>
        <end position="1326"/>
    </location>
</feature>
<feature type="domain" description="Novel STAND NTPase 3" evidence="6">
    <location>
        <begin position="247"/>
        <end position="402"/>
    </location>
</feature>
<feature type="repeat" description="ANK" evidence="3">
    <location>
        <begin position="1002"/>
        <end position="1029"/>
    </location>
</feature>
<feature type="chain" id="PRO_5034916973" evidence="5">
    <location>
        <begin position="25"/>
        <end position="1355"/>
    </location>
</feature>
<evidence type="ECO:0000313" key="8">
    <source>
        <dbReference type="RefSeq" id="XP_022286570.1"/>
    </source>
</evidence>
<dbReference type="InterPro" id="IPR049050">
    <property type="entry name" value="nSTAND3"/>
</dbReference>
<accession>A0A8B8A5X8</accession>
<dbReference type="Proteomes" id="UP000694844">
    <property type="component" value="Chromosome 6"/>
</dbReference>
<dbReference type="InterPro" id="IPR036770">
    <property type="entry name" value="Ankyrin_rpt-contain_sf"/>
</dbReference>
<protein>
    <submittedName>
        <fullName evidence="8">Uncharacterized protein LOC111099549 isoform X1</fullName>
    </submittedName>
</protein>
<dbReference type="KEGG" id="cvn:111099549"/>
<feature type="repeat" description="ANK" evidence="3">
    <location>
        <begin position="941"/>
        <end position="973"/>
    </location>
</feature>
<evidence type="ECO:0000259" key="6">
    <source>
        <dbReference type="Pfam" id="PF20720"/>
    </source>
</evidence>
<keyword evidence="5" id="KW-0732">Signal</keyword>
<evidence type="ECO:0000256" key="3">
    <source>
        <dbReference type="PROSITE-ProRule" id="PRU00023"/>
    </source>
</evidence>
<dbReference type="Gene3D" id="1.25.40.20">
    <property type="entry name" value="Ankyrin repeat-containing domain"/>
    <property type="match status" value="5"/>
</dbReference>
<organism evidence="7 8">
    <name type="scientific">Crassostrea virginica</name>
    <name type="common">Eastern oyster</name>
    <dbReference type="NCBI Taxonomy" id="6565"/>
    <lineage>
        <taxon>Eukaryota</taxon>
        <taxon>Metazoa</taxon>
        <taxon>Spiralia</taxon>
        <taxon>Lophotrochozoa</taxon>
        <taxon>Mollusca</taxon>
        <taxon>Bivalvia</taxon>
        <taxon>Autobranchia</taxon>
        <taxon>Pteriomorphia</taxon>
        <taxon>Ostreida</taxon>
        <taxon>Ostreoidea</taxon>
        <taxon>Ostreidae</taxon>
        <taxon>Crassostrea</taxon>
    </lineage>
</organism>
<feature type="repeat" description="ANK" evidence="3">
    <location>
        <begin position="1030"/>
        <end position="1062"/>
    </location>
</feature>
<feature type="repeat" description="ANK" evidence="3">
    <location>
        <begin position="1327"/>
        <end position="1352"/>
    </location>
</feature>
<feature type="repeat" description="ANK" evidence="3">
    <location>
        <begin position="1129"/>
        <end position="1161"/>
    </location>
</feature>
<feature type="repeat" description="ANK" evidence="3">
    <location>
        <begin position="1162"/>
        <end position="1194"/>
    </location>
</feature>
<evidence type="ECO:0000256" key="5">
    <source>
        <dbReference type="SAM" id="SignalP"/>
    </source>
</evidence>
<feature type="repeat" description="ANK" evidence="3">
    <location>
        <begin position="1261"/>
        <end position="1293"/>
    </location>
</feature>
<gene>
    <name evidence="8" type="primary">LOC111099549</name>
</gene>
<keyword evidence="2 3" id="KW-0040">ANK repeat</keyword>
<evidence type="ECO:0000256" key="1">
    <source>
        <dbReference type="ARBA" id="ARBA00022737"/>
    </source>
</evidence>
<dbReference type="OrthoDB" id="20872at2759"/>
<dbReference type="Pfam" id="PF20720">
    <property type="entry name" value="nSTAND3"/>
    <property type="match status" value="1"/>
</dbReference>
<keyword evidence="4" id="KW-0472">Membrane</keyword>
<evidence type="ECO:0000256" key="4">
    <source>
        <dbReference type="SAM" id="Phobius"/>
    </source>
</evidence>
<dbReference type="PROSITE" id="PS50088">
    <property type="entry name" value="ANK_REPEAT"/>
    <property type="match status" value="15"/>
</dbReference>
<keyword evidence="1" id="KW-0677">Repeat</keyword>
<proteinExistence type="predicted"/>
<dbReference type="RefSeq" id="XP_022286570.1">
    <property type="nucleotide sequence ID" value="XM_022430862.1"/>
</dbReference>
<dbReference type="SMART" id="SM00248">
    <property type="entry name" value="ANK"/>
    <property type="match status" value="15"/>
</dbReference>
<feature type="repeat" description="ANK" evidence="3">
    <location>
        <begin position="1096"/>
        <end position="1128"/>
    </location>
</feature>
<keyword evidence="4" id="KW-1133">Transmembrane helix</keyword>
<feature type="repeat" description="ANK" evidence="3">
    <location>
        <begin position="875"/>
        <end position="907"/>
    </location>
</feature>
<dbReference type="InterPro" id="IPR002110">
    <property type="entry name" value="Ankyrin_rpt"/>
</dbReference>
<dbReference type="Pfam" id="PF00023">
    <property type="entry name" value="Ank"/>
    <property type="match status" value="2"/>
</dbReference>
<evidence type="ECO:0000313" key="7">
    <source>
        <dbReference type="Proteomes" id="UP000694844"/>
    </source>
</evidence>
<dbReference type="InterPro" id="IPR027417">
    <property type="entry name" value="P-loop_NTPase"/>
</dbReference>
<keyword evidence="7" id="KW-1185">Reference proteome</keyword>
<feature type="repeat" description="ANK" evidence="3">
    <location>
        <begin position="842"/>
        <end position="874"/>
    </location>
</feature>
<feature type="repeat" description="ANK" evidence="3">
    <location>
        <begin position="1228"/>
        <end position="1260"/>
    </location>
</feature>
<feature type="repeat" description="ANK" evidence="3">
    <location>
        <begin position="908"/>
        <end position="940"/>
    </location>
</feature>
<keyword evidence="4" id="KW-0812">Transmembrane</keyword>
<feature type="repeat" description="ANK" evidence="3">
    <location>
        <begin position="1195"/>
        <end position="1227"/>
    </location>
</feature>
<feature type="repeat" description="ANK" evidence="3">
    <location>
        <begin position="1063"/>
        <end position="1095"/>
    </location>
</feature>
<reference evidence="8" key="1">
    <citation type="submission" date="2025-08" db="UniProtKB">
        <authorList>
            <consortium name="RefSeq"/>
        </authorList>
    </citation>
    <scope>IDENTIFICATION</scope>
    <source>
        <tissue evidence="8">Whole sample</tissue>
    </source>
</reference>
<dbReference type="SUPFAM" id="SSF48403">
    <property type="entry name" value="Ankyrin repeat"/>
    <property type="match status" value="2"/>
</dbReference>
<dbReference type="SUPFAM" id="SSF52540">
    <property type="entry name" value="P-loop containing nucleoside triphosphate hydrolases"/>
    <property type="match status" value="1"/>
</dbReference>
<feature type="transmembrane region" description="Helical" evidence="4">
    <location>
        <begin position="170"/>
        <end position="191"/>
    </location>
</feature>
<name>A0A8B8A5X8_CRAVI</name>
<feature type="signal peptide" evidence="5">
    <location>
        <begin position="1"/>
        <end position="24"/>
    </location>
</feature>
<dbReference type="PANTHER" id="PTHR24198">
    <property type="entry name" value="ANKYRIN REPEAT AND PROTEIN KINASE DOMAIN-CONTAINING PROTEIN"/>
    <property type="match status" value="1"/>
</dbReference>